<dbReference type="GO" id="GO:0016627">
    <property type="term" value="F:oxidoreductase activity, acting on the CH-CH group of donors"/>
    <property type="evidence" value="ECO:0007669"/>
    <property type="project" value="InterPro"/>
</dbReference>
<dbReference type="InterPro" id="IPR009075">
    <property type="entry name" value="AcylCo_DH/oxidase_C"/>
</dbReference>
<dbReference type="Pfam" id="PF00441">
    <property type="entry name" value="Acyl-CoA_dh_1"/>
    <property type="match status" value="1"/>
</dbReference>
<feature type="domain" description="Acyl-CoA dehydrogenase/oxidase C-terminal" evidence="2">
    <location>
        <begin position="10"/>
        <end position="59"/>
    </location>
</feature>
<dbReference type="Gene3D" id="1.20.140.10">
    <property type="entry name" value="Butyryl-CoA Dehydrogenase, subunit A, domain 3"/>
    <property type="match status" value="1"/>
</dbReference>
<dbReference type="EMBL" id="JAVDYB010000001">
    <property type="protein sequence ID" value="MDR7273796.1"/>
    <property type="molecule type" value="Genomic_DNA"/>
</dbReference>
<dbReference type="AlphaFoldDB" id="A0AAE3YK63"/>
<proteinExistence type="predicted"/>
<keyword evidence="4" id="KW-1185">Reference proteome</keyword>
<dbReference type="PANTHER" id="PTHR43831">
    <property type="entry name" value="ISOBUTYRYL-COA DEHYDROGENASE"/>
    <property type="match status" value="1"/>
</dbReference>
<name>A0AAE3YK63_9ACTN</name>
<keyword evidence="1" id="KW-0285">Flavoprotein</keyword>
<evidence type="ECO:0000313" key="4">
    <source>
        <dbReference type="Proteomes" id="UP001183643"/>
    </source>
</evidence>
<evidence type="ECO:0000313" key="3">
    <source>
        <dbReference type="EMBL" id="MDR7273796.1"/>
    </source>
</evidence>
<accession>A0AAE3YK63</accession>
<evidence type="ECO:0000259" key="2">
    <source>
        <dbReference type="Pfam" id="PF00441"/>
    </source>
</evidence>
<dbReference type="PANTHER" id="PTHR43831:SF1">
    <property type="entry name" value="ISOBUTYRYL-COA DEHYDROGENASE, MITOCHONDRIAL"/>
    <property type="match status" value="1"/>
</dbReference>
<gene>
    <name evidence="3" type="ORF">J2S41_000574</name>
</gene>
<comment type="caution">
    <text evidence="3">The sequence shown here is derived from an EMBL/GenBank/DDBJ whole genome shotgun (WGS) entry which is preliminary data.</text>
</comment>
<dbReference type="InterPro" id="IPR036250">
    <property type="entry name" value="AcylCo_DH-like_C"/>
</dbReference>
<reference evidence="3" key="1">
    <citation type="submission" date="2023-07" db="EMBL/GenBank/DDBJ databases">
        <title>Sequencing the genomes of 1000 actinobacteria strains.</title>
        <authorList>
            <person name="Klenk H.-P."/>
        </authorList>
    </citation>
    <scope>NUCLEOTIDE SEQUENCE</scope>
    <source>
        <strain evidence="3">DSM 44707</strain>
    </source>
</reference>
<dbReference type="SUPFAM" id="SSF47203">
    <property type="entry name" value="Acyl-CoA dehydrogenase C-terminal domain-like"/>
    <property type="match status" value="1"/>
</dbReference>
<sequence length="61" mass="7036">MTREIFTEEQRVVDRCLPLHGGYGYMREYPIARAFLDSRVHTDYGGTTEIMKEVIGRSLGL</sequence>
<evidence type="ECO:0000256" key="1">
    <source>
        <dbReference type="ARBA" id="ARBA00022630"/>
    </source>
</evidence>
<organism evidence="3 4">
    <name type="scientific">Catenuloplanes atrovinosus</name>
    <dbReference type="NCBI Taxonomy" id="137266"/>
    <lineage>
        <taxon>Bacteria</taxon>
        <taxon>Bacillati</taxon>
        <taxon>Actinomycetota</taxon>
        <taxon>Actinomycetes</taxon>
        <taxon>Micromonosporales</taxon>
        <taxon>Micromonosporaceae</taxon>
        <taxon>Catenuloplanes</taxon>
    </lineage>
</organism>
<protein>
    <submittedName>
        <fullName evidence="3">Alkylation response protein AidB-like acyl-CoA dehydrogenase</fullName>
    </submittedName>
</protein>
<dbReference type="Proteomes" id="UP001183643">
    <property type="component" value="Unassembled WGS sequence"/>
</dbReference>
<dbReference type="InterPro" id="IPR052547">
    <property type="entry name" value="Mito_Isobutyryl-CoADH"/>
</dbReference>